<feature type="transmembrane region" description="Helical" evidence="12">
    <location>
        <begin position="62"/>
        <end position="84"/>
    </location>
</feature>
<comment type="subcellular location">
    <subcellularLocation>
        <location evidence="1">Cell membrane</location>
        <topology evidence="1">Multi-pass membrane protein</topology>
    </subcellularLocation>
</comment>
<dbReference type="Proteomes" id="UP000275613">
    <property type="component" value="Unassembled WGS sequence"/>
</dbReference>
<dbReference type="InterPro" id="IPR004090">
    <property type="entry name" value="Chemotax_Me-accpt_rcpt"/>
</dbReference>
<dbReference type="GO" id="GO:0004888">
    <property type="term" value="F:transmembrane signaling receptor activity"/>
    <property type="evidence" value="ECO:0007669"/>
    <property type="project" value="InterPro"/>
</dbReference>
<protein>
    <submittedName>
        <fullName evidence="17">Histidine kinase, HAMP region: chemotaxis sensory transducer</fullName>
    </submittedName>
    <submittedName>
        <fullName evidence="15">Methyl-accepting chemotaxis protein</fullName>
    </submittedName>
</protein>
<dbReference type="PRINTS" id="PR00260">
    <property type="entry name" value="CHEMTRNSDUCR"/>
</dbReference>
<feature type="domain" description="HAMP" evidence="14">
    <location>
        <begin position="266"/>
        <end position="318"/>
    </location>
</feature>
<name>A0A0P9U2J5_PSEA0</name>
<dbReference type="CDD" id="cd11386">
    <property type="entry name" value="MCP_signal"/>
    <property type="match status" value="1"/>
</dbReference>
<feature type="region of interest" description="Disordered" evidence="11">
    <location>
        <begin position="372"/>
        <end position="391"/>
    </location>
</feature>
<dbReference type="PROSITE" id="PS50885">
    <property type="entry name" value="HAMP"/>
    <property type="match status" value="1"/>
</dbReference>
<dbReference type="InterPro" id="IPR004089">
    <property type="entry name" value="MCPsignal_dom"/>
</dbReference>
<reference evidence="15 18" key="1">
    <citation type="submission" date="2015-09" db="EMBL/GenBank/DDBJ databases">
        <title>Genome announcement of multiple Pseudomonas syringae strains.</title>
        <authorList>
            <person name="Thakur S."/>
            <person name="Wang P.W."/>
            <person name="Gong Y."/>
            <person name="Weir B.S."/>
            <person name="Guttman D.S."/>
        </authorList>
    </citation>
    <scope>NUCLEOTIDE SEQUENCE [LARGE SCALE GENOMIC DNA]</scope>
    <source>
        <strain evidence="15 18">ICMP4455</strain>
    </source>
</reference>
<dbReference type="PROSITE" id="PS50111">
    <property type="entry name" value="CHEMOTAXIS_TRANSDUC_2"/>
    <property type="match status" value="1"/>
</dbReference>
<dbReference type="EMBL" id="RBPV01000206">
    <property type="protein sequence ID" value="RMO59500.1"/>
    <property type="molecule type" value="Genomic_DNA"/>
</dbReference>
<evidence type="ECO:0000313" key="15">
    <source>
        <dbReference type="EMBL" id="KPX19690.1"/>
    </source>
</evidence>
<evidence type="ECO:0000313" key="16">
    <source>
        <dbReference type="EMBL" id="RMM00609.1"/>
    </source>
</evidence>
<feature type="domain" description="Methyl-accepting transducer" evidence="13">
    <location>
        <begin position="323"/>
        <end position="559"/>
    </location>
</feature>
<keyword evidence="5 12" id="KW-0812">Transmembrane</keyword>
<dbReference type="EMBL" id="LJQI01000433">
    <property type="protein sequence ID" value="KPX19690.1"/>
    <property type="molecule type" value="Genomic_DNA"/>
</dbReference>
<dbReference type="Pfam" id="PF00672">
    <property type="entry name" value="HAMP"/>
    <property type="match status" value="1"/>
</dbReference>
<comment type="caution">
    <text evidence="15">The sequence shown here is derived from an EMBL/GenBank/DDBJ whole genome shotgun (WGS) entry which is preliminary data.</text>
</comment>
<dbReference type="CDD" id="cd06225">
    <property type="entry name" value="HAMP"/>
    <property type="match status" value="1"/>
</dbReference>
<dbReference type="Pfam" id="PF00015">
    <property type="entry name" value="MCPsignal"/>
    <property type="match status" value="1"/>
</dbReference>
<keyword evidence="8 10" id="KW-0807">Transducer</keyword>
<evidence type="ECO:0000256" key="11">
    <source>
        <dbReference type="SAM" id="MobiDB-lite"/>
    </source>
</evidence>
<dbReference type="SMART" id="SM00304">
    <property type="entry name" value="HAMP"/>
    <property type="match status" value="2"/>
</dbReference>
<dbReference type="SMART" id="SM00283">
    <property type="entry name" value="MA"/>
    <property type="match status" value="1"/>
</dbReference>
<keyword evidence="17" id="KW-0418">Kinase</keyword>
<gene>
    <name evidence="15" type="ORF">ALO70_04608</name>
    <name evidence="17" type="ORF">ALQ39_100824</name>
    <name evidence="16" type="ORF">ALQ86_02638</name>
</gene>
<dbReference type="PANTHER" id="PTHR32089:SF120">
    <property type="entry name" value="METHYL-ACCEPTING CHEMOTAXIS PROTEIN TLPQ"/>
    <property type="match status" value="1"/>
</dbReference>
<keyword evidence="3" id="KW-0488">Methylation</keyword>
<evidence type="ECO:0000256" key="3">
    <source>
        <dbReference type="ARBA" id="ARBA00022481"/>
    </source>
</evidence>
<dbReference type="FunFam" id="1.10.287.950:FF:000001">
    <property type="entry name" value="Methyl-accepting chemotaxis sensory transducer"/>
    <property type="match status" value="1"/>
</dbReference>
<keyword evidence="17" id="KW-0808">Transferase</keyword>
<dbReference type="SUPFAM" id="SSF58104">
    <property type="entry name" value="Methyl-accepting chemotaxis protein (MCP) signaling domain"/>
    <property type="match status" value="1"/>
</dbReference>
<evidence type="ECO:0000256" key="6">
    <source>
        <dbReference type="ARBA" id="ARBA00022989"/>
    </source>
</evidence>
<evidence type="ECO:0000313" key="18">
    <source>
        <dbReference type="Proteomes" id="UP000050490"/>
    </source>
</evidence>
<dbReference type="EMBL" id="RBOA01000209">
    <property type="protein sequence ID" value="RMM00609.1"/>
    <property type="molecule type" value="Genomic_DNA"/>
</dbReference>
<accession>A0A0P9U2J5</accession>
<dbReference type="InterPro" id="IPR003660">
    <property type="entry name" value="HAMP_dom"/>
</dbReference>
<evidence type="ECO:0000256" key="2">
    <source>
        <dbReference type="ARBA" id="ARBA00022475"/>
    </source>
</evidence>
<evidence type="ECO:0000313" key="20">
    <source>
        <dbReference type="Proteomes" id="UP000275613"/>
    </source>
</evidence>
<evidence type="ECO:0000313" key="17">
    <source>
        <dbReference type="EMBL" id="RMO59500.1"/>
    </source>
</evidence>
<sequence length="595" mass="63638">MTTGLGESWVIIPLVAFQIVFAKCSGFPADKVEGAALFEAEQLMDSESKMNLLRETMLTTRLVSAFMACAIITLVIGIIAYTGIGSLKSNIDNVIGNNLVSVYKTSNARTNSVAHYRDLHRALLFKYEKVDQAAYQAVVQSVADNQKEVEQLFREYRQTPLEDDERVAGDSFERDWPAYIEAGNKMIELTTAGDLEGAARLFAQQVDPAYKIVNDELKLIVASNNRQSLEAGPDADSATNKAYWSLASGVVIAFIAAIALGLIVTRSITRPLSAALLTAEQVASGDLSRNIDVSGKDEIGTLLTALSTMQSNLRATIKEIGSAADQLASASEELNAVTEESSRGLIRQNDEIQQAATAVNEMTAAVEEVARNATGASEASEQTSRNAVEGRDQVKKAVDSVSAMADRITDSTDKVEVLATRVNEITKILGVIQSIAEQTNLLALNAAIEAARAGEQGRGFAVVADEVRALAHRTQASTADIETMMAQVRTGAEEAVLAMNSSKALAAETRYQAVEAGIALERITEGVSTINEKNLVIASAAEEQAHVAREVDRNLINIQDLSTQTATGAHQTNASSSELSRLASSFGVLVGKFKT</sequence>
<comment type="similarity">
    <text evidence="9">Belongs to the methyl-accepting chemotaxis (MCP) protein family.</text>
</comment>
<evidence type="ECO:0000259" key="13">
    <source>
        <dbReference type="PROSITE" id="PS50111"/>
    </source>
</evidence>
<dbReference type="GO" id="GO:0006935">
    <property type="term" value="P:chemotaxis"/>
    <property type="evidence" value="ECO:0007669"/>
    <property type="project" value="UniProtKB-KW"/>
</dbReference>
<evidence type="ECO:0000256" key="1">
    <source>
        <dbReference type="ARBA" id="ARBA00004651"/>
    </source>
</evidence>
<dbReference type="GO" id="GO:0016301">
    <property type="term" value="F:kinase activity"/>
    <property type="evidence" value="ECO:0007669"/>
    <property type="project" value="UniProtKB-KW"/>
</dbReference>
<dbReference type="PANTHER" id="PTHR32089">
    <property type="entry name" value="METHYL-ACCEPTING CHEMOTAXIS PROTEIN MCPB"/>
    <property type="match status" value="1"/>
</dbReference>
<evidence type="ECO:0000256" key="12">
    <source>
        <dbReference type="SAM" id="Phobius"/>
    </source>
</evidence>
<organism evidence="15 18">
    <name type="scientific">Pseudomonas amygdali pv. eriobotryae</name>
    <dbReference type="NCBI Taxonomy" id="129137"/>
    <lineage>
        <taxon>Bacteria</taxon>
        <taxon>Pseudomonadati</taxon>
        <taxon>Pseudomonadota</taxon>
        <taxon>Gammaproteobacteria</taxon>
        <taxon>Pseudomonadales</taxon>
        <taxon>Pseudomonadaceae</taxon>
        <taxon>Pseudomonas</taxon>
        <taxon>Pseudomonas amygdali</taxon>
    </lineage>
</organism>
<feature type="transmembrane region" description="Helical" evidence="12">
    <location>
        <begin position="242"/>
        <end position="264"/>
    </location>
</feature>
<dbReference type="InterPro" id="IPR024478">
    <property type="entry name" value="HlyB_4HB_MCP"/>
</dbReference>
<evidence type="ECO:0000256" key="5">
    <source>
        <dbReference type="ARBA" id="ARBA00022692"/>
    </source>
</evidence>
<evidence type="ECO:0000256" key="9">
    <source>
        <dbReference type="ARBA" id="ARBA00029447"/>
    </source>
</evidence>
<dbReference type="Pfam" id="PF12729">
    <property type="entry name" value="4HB_MCP_1"/>
    <property type="match status" value="1"/>
</dbReference>
<dbReference type="PATRIC" id="fig|129137.4.peg.6650"/>
<dbReference type="Gene3D" id="1.10.287.950">
    <property type="entry name" value="Methyl-accepting chemotaxis protein"/>
    <property type="match status" value="1"/>
</dbReference>
<feature type="compositionally biased region" description="Polar residues" evidence="11">
    <location>
        <begin position="374"/>
        <end position="386"/>
    </location>
</feature>
<evidence type="ECO:0000313" key="19">
    <source>
        <dbReference type="Proteomes" id="UP000272627"/>
    </source>
</evidence>
<keyword evidence="6 12" id="KW-1133">Transmembrane helix</keyword>
<proteinExistence type="inferred from homology"/>
<dbReference type="Proteomes" id="UP000050490">
    <property type="component" value="Unassembled WGS sequence"/>
</dbReference>
<reference evidence="19 20" key="2">
    <citation type="submission" date="2018-08" db="EMBL/GenBank/DDBJ databases">
        <title>Recombination of ecologically and evolutionarily significant loci maintains genetic cohesion in the Pseudomonas syringae species complex.</title>
        <authorList>
            <person name="Dillon M."/>
            <person name="Thakur S."/>
            <person name="Almeida R.N.D."/>
            <person name="Weir B.S."/>
            <person name="Guttman D.S."/>
        </authorList>
    </citation>
    <scope>NUCLEOTIDE SEQUENCE [LARGE SCALE GENOMIC DNA]</scope>
    <source>
        <strain evidence="17 20">ICMP 4316</strain>
        <strain evidence="16 19">ICMP 8636</strain>
    </source>
</reference>
<dbReference type="GO" id="GO:0007165">
    <property type="term" value="P:signal transduction"/>
    <property type="evidence" value="ECO:0007669"/>
    <property type="project" value="UniProtKB-KW"/>
</dbReference>
<evidence type="ECO:0000259" key="14">
    <source>
        <dbReference type="PROSITE" id="PS50885"/>
    </source>
</evidence>
<dbReference type="Proteomes" id="UP000272627">
    <property type="component" value="Unassembled WGS sequence"/>
</dbReference>
<keyword evidence="7 12" id="KW-0472">Membrane</keyword>
<evidence type="ECO:0000256" key="10">
    <source>
        <dbReference type="PROSITE-ProRule" id="PRU00284"/>
    </source>
</evidence>
<dbReference type="AlphaFoldDB" id="A0A0P9U2J5"/>
<keyword evidence="2" id="KW-1003">Cell membrane</keyword>
<dbReference type="GO" id="GO:0005886">
    <property type="term" value="C:plasma membrane"/>
    <property type="evidence" value="ECO:0007669"/>
    <property type="project" value="UniProtKB-SubCell"/>
</dbReference>
<evidence type="ECO:0000256" key="8">
    <source>
        <dbReference type="ARBA" id="ARBA00023224"/>
    </source>
</evidence>
<keyword evidence="4" id="KW-0145">Chemotaxis</keyword>
<evidence type="ECO:0000256" key="7">
    <source>
        <dbReference type="ARBA" id="ARBA00023136"/>
    </source>
</evidence>
<evidence type="ECO:0000256" key="4">
    <source>
        <dbReference type="ARBA" id="ARBA00022500"/>
    </source>
</evidence>